<reference evidence="5 6" key="1">
    <citation type="submission" date="2020-08" db="EMBL/GenBank/DDBJ databases">
        <title>Genome Sequencing of Nocardia wallacei strain FMUON74 and assembly.</title>
        <authorList>
            <person name="Toyokawa M."/>
            <person name="Uesaka K."/>
        </authorList>
    </citation>
    <scope>NUCLEOTIDE SEQUENCE [LARGE SCALE GENOMIC DNA]</scope>
    <source>
        <strain evidence="5 6">FMUON74</strain>
    </source>
</reference>
<evidence type="ECO:0000259" key="4">
    <source>
        <dbReference type="SMART" id="SM00534"/>
    </source>
</evidence>
<evidence type="ECO:0000256" key="3">
    <source>
        <dbReference type="ARBA" id="ARBA00023125"/>
    </source>
</evidence>
<evidence type="ECO:0000256" key="2">
    <source>
        <dbReference type="ARBA" id="ARBA00022840"/>
    </source>
</evidence>
<dbReference type="InterPro" id="IPR027417">
    <property type="entry name" value="P-loop_NTPase"/>
</dbReference>
<dbReference type="InterPro" id="IPR000432">
    <property type="entry name" value="DNA_mismatch_repair_MutS_C"/>
</dbReference>
<keyword evidence="2" id="KW-0067">ATP-binding</keyword>
<dbReference type="GeneID" id="80347151"/>
<dbReference type="GO" id="GO:0030983">
    <property type="term" value="F:mismatched DNA binding"/>
    <property type="evidence" value="ECO:0007669"/>
    <property type="project" value="InterPro"/>
</dbReference>
<dbReference type="PANTHER" id="PTHR11361">
    <property type="entry name" value="DNA MISMATCH REPAIR PROTEIN MUTS FAMILY MEMBER"/>
    <property type="match status" value="1"/>
</dbReference>
<evidence type="ECO:0000313" key="5">
    <source>
        <dbReference type="EMBL" id="BCK54828.1"/>
    </source>
</evidence>
<dbReference type="KEGG" id="nwl:NWFMUON74_26000"/>
<dbReference type="Gene3D" id="3.40.50.300">
    <property type="entry name" value="P-loop containing nucleotide triphosphate hydrolases"/>
    <property type="match status" value="1"/>
</dbReference>
<sequence>MITVGLLQPPSGAGRLARHGTAVAGDLGLDELYAAMALGDKFIGQVVKAVVPASLTDVDVIRYRQSVLGDFLTTPDMLHDLFALATEAVAVRRWGSGRGGTPRVKLGLARQPLEELAVYLRKLRQTCEKYAGACTSDGLTRLCAALTDLLDEQYLVTLSEHLESLDFADYGIMFSATLGAGNKPYRVMLHEPPKEVKRTLFGSRRDGTAFEATSDFELPNDPLMAVIEPPLDAVAEVVSRATDNVQEFFRSLRAELAFYLGCLNLHDRLLRAGVPICFPEPTVGGGPVLRAEELRDTSLCLSSNTVVGNSIDAVGHTLLVVTGANSGGKSTFLRSVGVAQLMMQAGMFVTAGAFTADVREGVFTHFVQPEDPSMTHGRLDEELARVREITDELRAGAMVLFNEPFASTNDQEAGAIADPIVTALLDSGVKVLIVTHLYDFVRRRYDAGYRSDIFLRAERAPDGRRTYRLAVGAPEATSHGQDIFARIFGYRFGVTGES</sequence>
<evidence type="ECO:0000313" key="6">
    <source>
        <dbReference type="Proteomes" id="UP000516173"/>
    </source>
</evidence>
<proteinExistence type="predicted"/>
<organism evidence="5 6">
    <name type="scientific">Nocardia wallacei</name>
    <dbReference type="NCBI Taxonomy" id="480035"/>
    <lineage>
        <taxon>Bacteria</taxon>
        <taxon>Bacillati</taxon>
        <taxon>Actinomycetota</taxon>
        <taxon>Actinomycetes</taxon>
        <taxon>Mycobacteriales</taxon>
        <taxon>Nocardiaceae</taxon>
        <taxon>Nocardia</taxon>
    </lineage>
</organism>
<dbReference type="GO" id="GO:0005524">
    <property type="term" value="F:ATP binding"/>
    <property type="evidence" value="ECO:0007669"/>
    <property type="project" value="UniProtKB-KW"/>
</dbReference>
<keyword evidence="3" id="KW-0238">DNA-binding</keyword>
<keyword evidence="6" id="KW-1185">Reference proteome</keyword>
<dbReference type="GO" id="GO:0140664">
    <property type="term" value="F:ATP-dependent DNA damage sensor activity"/>
    <property type="evidence" value="ECO:0007669"/>
    <property type="project" value="InterPro"/>
</dbReference>
<dbReference type="PANTHER" id="PTHR11361:SF34">
    <property type="entry name" value="DNA MISMATCH REPAIR PROTEIN MSH1, MITOCHONDRIAL"/>
    <property type="match status" value="1"/>
</dbReference>
<dbReference type="SUPFAM" id="SSF52540">
    <property type="entry name" value="P-loop containing nucleoside triphosphate hydrolases"/>
    <property type="match status" value="1"/>
</dbReference>
<dbReference type="AlphaFoldDB" id="A0A7G1KI95"/>
<name>A0A7G1KI95_9NOCA</name>
<accession>A0A7G1KI95</accession>
<dbReference type="GO" id="GO:0005829">
    <property type="term" value="C:cytosol"/>
    <property type="evidence" value="ECO:0007669"/>
    <property type="project" value="TreeGrafter"/>
</dbReference>
<keyword evidence="1" id="KW-0547">Nucleotide-binding</keyword>
<dbReference type="InterPro" id="IPR045076">
    <property type="entry name" value="MutS"/>
</dbReference>
<dbReference type="Proteomes" id="UP000516173">
    <property type="component" value="Chromosome"/>
</dbReference>
<evidence type="ECO:0000256" key="1">
    <source>
        <dbReference type="ARBA" id="ARBA00022741"/>
    </source>
</evidence>
<dbReference type="SMART" id="SM00534">
    <property type="entry name" value="MUTSac"/>
    <property type="match status" value="1"/>
</dbReference>
<gene>
    <name evidence="5" type="ORF">NWFMUON74_26000</name>
</gene>
<protein>
    <submittedName>
        <fullName evidence="5">DNA mismatch repair protein MutS</fullName>
    </submittedName>
</protein>
<feature type="domain" description="DNA mismatch repair proteins mutS family" evidence="4">
    <location>
        <begin position="316"/>
        <end position="481"/>
    </location>
</feature>
<dbReference type="EMBL" id="AP023396">
    <property type="protein sequence ID" value="BCK54828.1"/>
    <property type="molecule type" value="Genomic_DNA"/>
</dbReference>
<dbReference type="RefSeq" id="WP_187688026.1">
    <property type="nucleotide sequence ID" value="NZ_AP023396.1"/>
</dbReference>
<dbReference type="Pfam" id="PF00488">
    <property type="entry name" value="MutS_V"/>
    <property type="match status" value="1"/>
</dbReference>
<dbReference type="GO" id="GO:0006298">
    <property type="term" value="P:mismatch repair"/>
    <property type="evidence" value="ECO:0007669"/>
    <property type="project" value="InterPro"/>
</dbReference>